<evidence type="ECO:0000313" key="1">
    <source>
        <dbReference type="EMBL" id="VFK00562.1"/>
    </source>
</evidence>
<protein>
    <submittedName>
        <fullName evidence="1">Uncharacterized protein</fullName>
    </submittedName>
</protein>
<gene>
    <name evidence="1" type="ORF">BECKLFY1418B_GA0070995_11942</name>
</gene>
<accession>A0A450V6X0</accession>
<name>A0A450V6X0_9GAMM</name>
<sequence>MGHPGAVHGRIQGMVFFLDGVFGLGLFINGGVRCLEIGLELFLQILGRSSALMGGLGNRSWWASRPAMISWSRDMILLSDSLNREK</sequence>
<reference evidence="1" key="1">
    <citation type="submission" date="2019-02" db="EMBL/GenBank/DDBJ databases">
        <authorList>
            <person name="Gruber-Vodicka R. H."/>
            <person name="Seah K. B. B."/>
        </authorList>
    </citation>
    <scope>NUCLEOTIDE SEQUENCE</scope>
    <source>
        <strain evidence="1">BECK_M7</strain>
    </source>
</reference>
<proteinExistence type="predicted"/>
<dbReference type="EMBL" id="CAADFF010000194">
    <property type="protein sequence ID" value="VFK00562.1"/>
    <property type="molecule type" value="Genomic_DNA"/>
</dbReference>
<organism evidence="1">
    <name type="scientific">Candidatus Kentrum sp. LFY</name>
    <dbReference type="NCBI Taxonomy" id="2126342"/>
    <lineage>
        <taxon>Bacteria</taxon>
        <taxon>Pseudomonadati</taxon>
        <taxon>Pseudomonadota</taxon>
        <taxon>Gammaproteobacteria</taxon>
        <taxon>Candidatus Kentrum</taxon>
    </lineage>
</organism>
<dbReference type="AlphaFoldDB" id="A0A450V6X0"/>